<evidence type="ECO:0000256" key="1">
    <source>
        <dbReference type="SAM" id="MobiDB-lite"/>
    </source>
</evidence>
<dbReference type="GO" id="GO:0003824">
    <property type="term" value="F:catalytic activity"/>
    <property type="evidence" value="ECO:0007669"/>
    <property type="project" value="InterPro"/>
</dbReference>
<protein>
    <recommendedName>
        <fullName evidence="2">Nucleoside phosphorylase domain-containing protein</fullName>
    </recommendedName>
</protein>
<organism evidence="3">
    <name type="scientific">Desulfobacca acetoxidans</name>
    <dbReference type="NCBI Taxonomy" id="60893"/>
    <lineage>
        <taxon>Bacteria</taxon>
        <taxon>Pseudomonadati</taxon>
        <taxon>Thermodesulfobacteriota</taxon>
        <taxon>Desulfobaccia</taxon>
        <taxon>Desulfobaccales</taxon>
        <taxon>Desulfobaccaceae</taxon>
        <taxon>Desulfobacca</taxon>
    </lineage>
</organism>
<comment type="caution">
    <text evidence="3">The sequence shown here is derived from an EMBL/GenBank/DDBJ whole genome shotgun (WGS) entry which is preliminary data.</text>
</comment>
<accession>A0A7C5ELE1</accession>
<dbReference type="PANTHER" id="PTHR43691:SF6">
    <property type="entry name" value="AMP NUCLEOSIDASE"/>
    <property type="match status" value="1"/>
</dbReference>
<dbReference type="AlphaFoldDB" id="A0A7C5ELE1"/>
<dbReference type="InterPro" id="IPR000845">
    <property type="entry name" value="Nucleoside_phosphorylase_d"/>
</dbReference>
<dbReference type="Gene3D" id="3.40.50.1580">
    <property type="entry name" value="Nucleoside phosphorylase domain"/>
    <property type="match status" value="1"/>
</dbReference>
<dbReference type="InterPro" id="IPR035994">
    <property type="entry name" value="Nucleoside_phosphorylase_sf"/>
</dbReference>
<feature type="region of interest" description="Disordered" evidence="1">
    <location>
        <begin position="1"/>
        <end position="26"/>
    </location>
</feature>
<dbReference type="CDD" id="cd09007">
    <property type="entry name" value="NP-I_spr0068"/>
    <property type="match status" value="1"/>
</dbReference>
<dbReference type="EMBL" id="DTKJ01000022">
    <property type="protein sequence ID" value="HGZ11277.1"/>
    <property type="molecule type" value="Genomic_DNA"/>
</dbReference>
<evidence type="ECO:0000259" key="2">
    <source>
        <dbReference type="Pfam" id="PF01048"/>
    </source>
</evidence>
<gene>
    <name evidence="3" type="ORF">ENW48_03545</name>
</gene>
<sequence>MMVKDPDLGKMVGSSSPKPFGLRQGQPTEVKGEISGYQEALIHPVREPGEESVSPTVIQTFSLLDYRDFCRLADFKGKPRRIWGCPCRPVIWGDTPLTLIAPALGAPYAAMVLEKLIILGARRVLVLGWCGSLAPQVRLGHLVLPTGAYPGDGTSPHYLKSRSLVAPHSGLHELLAARLRGVATPWHQGPVWSTDAYYRETPELVRTCRERGFLALEMELAALFAVARFRRIAVAGLLVVSDELSSPTRKPAPGMNAFRRAREVAQRLVLETAVQGEAEDV</sequence>
<dbReference type="SUPFAM" id="SSF53167">
    <property type="entry name" value="Purine and uridine phosphorylases"/>
    <property type="match status" value="1"/>
</dbReference>
<dbReference type="PANTHER" id="PTHR43691">
    <property type="entry name" value="URIDINE PHOSPHORYLASE"/>
    <property type="match status" value="1"/>
</dbReference>
<name>A0A7C5ELE1_9BACT</name>
<dbReference type="GO" id="GO:0009116">
    <property type="term" value="P:nucleoside metabolic process"/>
    <property type="evidence" value="ECO:0007669"/>
    <property type="project" value="InterPro"/>
</dbReference>
<feature type="domain" description="Nucleoside phosphorylase" evidence="2">
    <location>
        <begin position="92"/>
        <end position="271"/>
    </location>
</feature>
<evidence type="ECO:0000313" key="3">
    <source>
        <dbReference type="EMBL" id="HGZ11277.1"/>
    </source>
</evidence>
<dbReference type="Pfam" id="PF01048">
    <property type="entry name" value="PNP_UDP_1"/>
    <property type="match status" value="1"/>
</dbReference>
<dbReference type="GO" id="GO:0005829">
    <property type="term" value="C:cytosol"/>
    <property type="evidence" value="ECO:0007669"/>
    <property type="project" value="TreeGrafter"/>
</dbReference>
<proteinExistence type="predicted"/>
<reference evidence="3" key="1">
    <citation type="journal article" date="2020" name="mSystems">
        <title>Genome- and Community-Level Interaction Insights into Carbon Utilization and Element Cycling Functions of Hydrothermarchaeota in Hydrothermal Sediment.</title>
        <authorList>
            <person name="Zhou Z."/>
            <person name="Liu Y."/>
            <person name="Xu W."/>
            <person name="Pan J."/>
            <person name="Luo Z.H."/>
            <person name="Li M."/>
        </authorList>
    </citation>
    <scope>NUCLEOTIDE SEQUENCE [LARGE SCALE GENOMIC DNA]</scope>
    <source>
        <strain evidence="3">SpSt-853</strain>
    </source>
</reference>